<feature type="domain" description="TauD/TfdA-like" evidence="4">
    <location>
        <begin position="28"/>
        <end position="171"/>
    </location>
</feature>
<gene>
    <name evidence="5" type="ORF">NEPTK9_000497</name>
</gene>
<comment type="cofactor">
    <cofactor evidence="1">
        <name>Fe(2+)</name>
        <dbReference type="ChEBI" id="CHEBI:29033"/>
    </cofactor>
</comment>
<evidence type="ECO:0000256" key="2">
    <source>
        <dbReference type="ARBA" id="ARBA00023002"/>
    </source>
</evidence>
<evidence type="ECO:0000256" key="1">
    <source>
        <dbReference type="ARBA" id="ARBA00001954"/>
    </source>
</evidence>
<dbReference type="Proteomes" id="UP001194714">
    <property type="component" value="Unassembled WGS sequence"/>
</dbReference>
<dbReference type="PANTHER" id="PTHR10696">
    <property type="entry name" value="GAMMA-BUTYROBETAINE HYDROXYLASE-RELATED"/>
    <property type="match status" value="1"/>
</dbReference>
<sequence>MSQAVKITESPDHFLLQIEPLQDTSTSHLKQWLKESHSFIQEKMIEYGGIYFKGFDVETAQDFEDIAIEIDPHLCDRHPFNCSTRTWHTKYTCEVANPNIKKSLIPKGMHNEDAYVGKIPKTIFFHPLEPSKEGGETLVADCRKIYRLLPEKLKKKLRGKAMRNDLVMHDEALLVNGRIPKSMEAIEQLGASHNSKETVRISDNLTRFRFEIPAVINCEGCPDPVWFNLIYIAPTLSYNTYIDTWFAYSHLGGCLNKLRAIRIIFSTLYKDIKFWVKSLFNRNPEDPNYLSEVGHYSLTDGTKISFWERVQINLAIWKSAAVVPLKKGEIVALDNRLTSHGRMPFKGRRVFLAALGSLMDVSPA</sequence>
<keyword evidence="2" id="KW-0560">Oxidoreductase</keyword>
<dbReference type="EMBL" id="JAAEJV010000008">
    <property type="protein sequence ID" value="MBF5058994.1"/>
    <property type="molecule type" value="Genomic_DNA"/>
</dbReference>
<dbReference type="SUPFAM" id="SSF51197">
    <property type="entry name" value="Clavaminate synthase-like"/>
    <property type="match status" value="1"/>
</dbReference>
<organism evidence="5 6">
    <name type="scientific">Candidatus Neptunichlamydia vexilliferae</name>
    <dbReference type="NCBI Taxonomy" id="1651774"/>
    <lineage>
        <taxon>Bacteria</taxon>
        <taxon>Pseudomonadati</taxon>
        <taxon>Chlamydiota</taxon>
        <taxon>Chlamydiia</taxon>
        <taxon>Parachlamydiales</taxon>
        <taxon>Simkaniaceae</taxon>
        <taxon>Candidatus Neptunichlamydia</taxon>
    </lineage>
</organism>
<reference evidence="5 6" key="1">
    <citation type="submission" date="2020-01" db="EMBL/GenBank/DDBJ databases">
        <title>Draft genome sequence of Cand. Neptunochlamydia vexilliferae K9.</title>
        <authorList>
            <person name="Schulz F."/>
            <person name="Koestlbacher S."/>
            <person name="Wascher F."/>
            <person name="Pizzetti I."/>
            <person name="Horn M."/>
        </authorList>
    </citation>
    <scope>NUCLEOTIDE SEQUENCE [LARGE SCALE GENOMIC DNA]</scope>
    <source>
        <strain evidence="5 6">K9</strain>
    </source>
</reference>
<comment type="caution">
    <text evidence="5">The sequence shown here is derived from an EMBL/GenBank/DDBJ whole genome shotgun (WGS) entry which is preliminary data.</text>
</comment>
<evidence type="ECO:0000313" key="5">
    <source>
        <dbReference type="EMBL" id="MBF5058994.1"/>
    </source>
</evidence>
<dbReference type="RefSeq" id="WP_194847294.1">
    <property type="nucleotide sequence ID" value="NZ_JAAEJV010000008.1"/>
</dbReference>
<dbReference type="Pfam" id="PF02668">
    <property type="entry name" value="TauD"/>
    <property type="match status" value="1"/>
</dbReference>
<evidence type="ECO:0000259" key="4">
    <source>
        <dbReference type="Pfam" id="PF02668"/>
    </source>
</evidence>
<dbReference type="InterPro" id="IPR003819">
    <property type="entry name" value="TauD/TfdA-like"/>
</dbReference>
<evidence type="ECO:0000256" key="3">
    <source>
        <dbReference type="ARBA" id="ARBA00023194"/>
    </source>
</evidence>
<dbReference type="InterPro" id="IPR050411">
    <property type="entry name" value="AlphaKG_dependent_hydroxylases"/>
</dbReference>
<evidence type="ECO:0000313" key="6">
    <source>
        <dbReference type="Proteomes" id="UP001194714"/>
    </source>
</evidence>
<name>A0ABS0AXZ0_9BACT</name>
<dbReference type="InterPro" id="IPR042098">
    <property type="entry name" value="TauD-like_sf"/>
</dbReference>
<proteinExistence type="predicted"/>
<keyword evidence="3" id="KW-0045">Antibiotic biosynthesis</keyword>
<dbReference type="Gene3D" id="3.60.130.10">
    <property type="entry name" value="Clavaminate synthase-like"/>
    <property type="match status" value="1"/>
</dbReference>
<dbReference type="PANTHER" id="PTHR10696:SF56">
    <property type="entry name" value="TAUD_TFDA-LIKE DOMAIN-CONTAINING PROTEIN"/>
    <property type="match status" value="1"/>
</dbReference>
<accession>A0ABS0AXZ0</accession>
<protein>
    <recommendedName>
        <fullName evidence="4">TauD/TfdA-like domain-containing protein</fullName>
    </recommendedName>
</protein>
<keyword evidence="6" id="KW-1185">Reference proteome</keyword>